<name>A0A8B8CME0_CRAVI</name>
<dbReference type="Proteomes" id="UP000694844">
    <property type="component" value="Chromosome 1"/>
</dbReference>
<reference evidence="4" key="2">
    <citation type="submission" date="2025-08" db="UniProtKB">
        <authorList>
            <consortium name="RefSeq"/>
        </authorList>
    </citation>
    <scope>IDENTIFICATION</scope>
    <source>
        <tissue evidence="4">Whole sample</tissue>
    </source>
</reference>
<dbReference type="PANTHER" id="PTHR12271:SF40">
    <property type="entry name" value="POLY(A) RNA POLYMERASE GLD2"/>
    <property type="match status" value="1"/>
</dbReference>
<dbReference type="PANTHER" id="PTHR12271">
    <property type="entry name" value="POLY A POLYMERASE CID PAP -RELATED"/>
    <property type="match status" value="1"/>
</dbReference>
<dbReference type="InterPro" id="IPR054708">
    <property type="entry name" value="MTPAP-like_central"/>
</dbReference>
<dbReference type="OrthoDB" id="434989at2759"/>
<evidence type="ECO:0000256" key="1">
    <source>
        <dbReference type="SAM" id="MobiDB-lite"/>
    </source>
</evidence>
<dbReference type="InterPro" id="IPR043519">
    <property type="entry name" value="NT_sf"/>
</dbReference>
<dbReference type="KEGG" id="cvn:111120493"/>
<keyword evidence="3" id="KW-1185">Reference proteome</keyword>
<dbReference type="Gene3D" id="1.10.1410.10">
    <property type="match status" value="1"/>
</dbReference>
<dbReference type="GO" id="GO:0046872">
    <property type="term" value="F:metal ion binding"/>
    <property type="evidence" value="ECO:0007669"/>
    <property type="project" value="UniProtKB-KW"/>
</dbReference>
<sequence>MAALMKRIWQFPVQYLYRPTDVFQLSQQVLPSFGRCCRAARYTQTQQISRTLSGSSQSPSDDQSAKQHPAKETKAKLSTTANLSTKATKKKKKKKKTSLPEYMNALQQCLETIRQASPPVQANVKGGLRTWVLDDSGDWIRRQEPSSGNATQEQKDHPDLVNKGPTWFIEDVYKSKEYQEKINHAERSLLIQCNSNMIQQGIAVCERMGPVSKVLMISNRTILVTFAEEISHVLDGAYKRCQSKAVSIQRMENRVFEIKISKKHEAHERLKPECQNIQQTLQVPAPKLKNKSIDQQITILGQRALCQGDYQAVMLFLRQCIQDIVDMAAPDHQVVPFGSVLNGFISDNSDLDTMVLSTIGNGDIADGRPLLKQIEQIMKRLKHYNSILPLLHTRVPIVQYHNKLLGIRGDISYSTSGSSGKIATIYMKAISEFSPSVVPFIMTIKRWTKIYASWYPSKFVFIAMALFYLQRCKVIPPIEELKIVDDSSLSADRKWACSQSESPSVLLYGFFQFYKDFDFQSYDICLTSGQIIPKRQPGSTTLVNPFSTVEKSKEHLISEIRENSMERIQALMEESLWILSSSPASLLLPQKPR</sequence>
<proteinExistence type="predicted"/>
<evidence type="ECO:0000313" key="4">
    <source>
        <dbReference type="RefSeq" id="XP_022316945.1"/>
    </source>
</evidence>
<organism evidence="3 4">
    <name type="scientific">Crassostrea virginica</name>
    <name type="common">Eastern oyster</name>
    <dbReference type="NCBI Taxonomy" id="6565"/>
    <lineage>
        <taxon>Eukaryota</taxon>
        <taxon>Metazoa</taxon>
        <taxon>Spiralia</taxon>
        <taxon>Lophotrochozoa</taxon>
        <taxon>Mollusca</taxon>
        <taxon>Bivalvia</taxon>
        <taxon>Autobranchia</taxon>
        <taxon>Pteriomorphia</taxon>
        <taxon>Ostreida</taxon>
        <taxon>Ostreoidea</taxon>
        <taxon>Ostreidae</taxon>
        <taxon>Crassostrea</taxon>
    </lineage>
</organism>
<feature type="compositionally biased region" description="Basic residues" evidence="1">
    <location>
        <begin position="87"/>
        <end position="97"/>
    </location>
</feature>
<dbReference type="GeneID" id="111120493"/>
<evidence type="ECO:0000259" key="2">
    <source>
        <dbReference type="Pfam" id="PF22600"/>
    </source>
</evidence>
<dbReference type="Gene3D" id="3.30.460.10">
    <property type="entry name" value="Beta Polymerase, domain 2"/>
    <property type="match status" value="1"/>
</dbReference>
<dbReference type="SUPFAM" id="SSF81631">
    <property type="entry name" value="PAP/OAS1 substrate-binding domain"/>
    <property type="match status" value="1"/>
</dbReference>
<gene>
    <name evidence="4" type="primary">LOC111120493</name>
</gene>
<dbReference type="CDD" id="cd05402">
    <property type="entry name" value="NT_PAP_TUTase"/>
    <property type="match status" value="1"/>
</dbReference>
<evidence type="ECO:0000313" key="3">
    <source>
        <dbReference type="Proteomes" id="UP000694844"/>
    </source>
</evidence>
<dbReference type="AlphaFoldDB" id="A0A8B8CME0"/>
<reference evidence="3" key="1">
    <citation type="submission" date="2024-06" db="UniProtKB">
        <authorList>
            <consortium name="RefSeq"/>
        </authorList>
    </citation>
    <scope>NUCLEOTIDE SEQUENCE [LARGE SCALE GENOMIC DNA]</scope>
</reference>
<dbReference type="SUPFAM" id="SSF81301">
    <property type="entry name" value="Nucleotidyltransferase"/>
    <property type="match status" value="1"/>
</dbReference>
<feature type="region of interest" description="Disordered" evidence="1">
    <location>
        <begin position="48"/>
        <end position="98"/>
    </location>
</feature>
<dbReference type="GO" id="GO:0031123">
    <property type="term" value="P:RNA 3'-end processing"/>
    <property type="evidence" value="ECO:0007669"/>
    <property type="project" value="TreeGrafter"/>
</dbReference>
<feature type="region of interest" description="Disordered" evidence="1">
    <location>
        <begin position="139"/>
        <end position="161"/>
    </location>
</feature>
<accession>A0A8B8CME0</accession>
<dbReference type="GO" id="GO:0005737">
    <property type="term" value="C:cytoplasm"/>
    <property type="evidence" value="ECO:0007669"/>
    <property type="project" value="UniProtKB-SubCell"/>
</dbReference>
<feature type="compositionally biased region" description="Low complexity" evidence="1">
    <location>
        <begin position="77"/>
        <end position="86"/>
    </location>
</feature>
<feature type="compositionally biased region" description="Basic and acidic residues" evidence="1">
    <location>
        <begin position="63"/>
        <end position="75"/>
    </location>
</feature>
<dbReference type="Pfam" id="PF22600">
    <property type="entry name" value="MTPAP-like_central"/>
    <property type="match status" value="1"/>
</dbReference>
<feature type="compositionally biased region" description="Low complexity" evidence="1">
    <location>
        <begin position="53"/>
        <end position="62"/>
    </location>
</feature>
<dbReference type="GO" id="GO:0016779">
    <property type="term" value="F:nucleotidyltransferase activity"/>
    <property type="evidence" value="ECO:0007669"/>
    <property type="project" value="TreeGrafter"/>
</dbReference>
<dbReference type="RefSeq" id="XP_022316945.1">
    <property type="nucleotide sequence ID" value="XM_022461237.1"/>
</dbReference>
<feature type="domain" description="Poly(A) RNA polymerase mitochondrial-like central palm" evidence="2">
    <location>
        <begin position="297"/>
        <end position="414"/>
    </location>
</feature>
<protein>
    <submittedName>
        <fullName evidence="4">Speckle targeted PIP5K1A-regulated poly(A) polymerase-like</fullName>
    </submittedName>
</protein>